<name>A0AA46E048_9FUSO</name>
<dbReference type="AlphaFoldDB" id="A0AA46E048"/>
<protein>
    <submittedName>
        <fullName evidence="2">Glutaredoxin</fullName>
    </submittedName>
</protein>
<dbReference type="Proteomes" id="UP000294678">
    <property type="component" value="Unassembled WGS sequence"/>
</dbReference>
<dbReference type="SUPFAM" id="SSF52833">
    <property type="entry name" value="Thioredoxin-like"/>
    <property type="match status" value="1"/>
</dbReference>
<accession>A0AA46E048</accession>
<dbReference type="Gene3D" id="3.40.30.10">
    <property type="entry name" value="Glutaredoxin"/>
    <property type="match status" value="1"/>
</dbReference>
<feature type="domain" description="Thioredoxin" evidence="1">
    <location>
        <begin position="6"/>
        <end position="68"/>
    </location>
</feature>
<evidence type="ECO:0000313" key="3">
    <source>
        <dbReference type="Proteomes" id="UP000294678"/>
    </source>
</evidence>
<dbReference type="InterPro" id="IPR036249">
    <property type="entry name" value="Thioredoxin-like_sf"/>
</dbReference>
<dbReference type="EMBL" id="SOBG01000001">
    <property type="protein sequence ID" value="TDT72335.1"/>
    <property type="molecule type" value="Genomic_DNA"/>
</dbReference>
<evidence type="ECO:0000313" key="2">
    <source>
        <dbReference type="EMBL" id="TDT72335.1"/>
    </source>
</evidence>
<dbReference type="Pfam" id="PF00085">
    <property type="entry name" value="Thioredoxin"/>
    <property type="match status" value="1"/>
</dbReference>
<proteinExistence type="predicted"/>
<comment type="caution">
    <text evidence="2">The sequence shown here is derived from an EMBL/GenBank/DDBJ whole genome shotgun (WGS) entry which is preliminary data.</text>
</comment>
<sequence>MEKILFTTKSCPNCPPVKEMLKPYEDIKQLDAHENMDLVSKYGIRAVPTLVVDNGIDFEMFTGYDKIKSFIDNK</sequence>
<keyword evidence="3" id="KW-1185">Reference proteome</keyword>
<reference evidence="2 3" key="1">
    <citation type="submission" date="2019-03" db="EMBL/GenBank/DDBJ databases">
        <title>Genomic Encyclopedia of Type Strains, Phase IV (KMG-IV): sequencing the most valuable type-strain genomes for metagenomic binning, comparative biology and taxonomic classification.</title>
        <authorList>
            <person name="Goeker M."/>
        </authorList>
    </citation>
    <scope>NUCLEOTIDE SEQUENCE [LARGE SCALE GENOMIC DNA]</scope>
    <source>
        <strain evidence="2 3">DSM 100055</strain>
    </source>
</reference>
<dbReference type="InterPro" id="IPR013766">
    <property type="entry name" value="Thioredoxin_domain"/>
</dbReference>
<dbReference type="RefSeq" id="WP_134111899.1">
    <property type="nucleotide sequence ID" value="NZ_SOBG01000001.1"/>
</dbReference>
<evidence type="ECO:0000259" key="1">
    <source>
        <dbReference type="Pfam" id="PF00085"/>
    </source>
</evidence>
<gene>
    <name evidence="2" type="ORF">EV215_0135</name>
</gene>
<organism evidence="2 3">
    <name type="scientific">Hypnocyclicus thermotrophus</name>
    <dbReference type="NCBI Taxonomy" id="1627895"/>
    <lineage>
        <taxon>Bacteria</taxon>
        <taxon>Fusobacteriati</taxon>
        <taxon>Fusobacteriota</taxon>
        <taxon>Fusobacteriia</taxon>
        <taxon>Fusobacteriales</taxon>
        <taxon>Fusobacteriaceae</taxon>
        <taxon>Hypnocyclicus</taxon>
    </lineage>
</organism>